<protein>
    <submittedName>
        <fullName evidence="1">Uncharacterized protein</fullName>
    </submittedName>
</protein>
<comment type="caution">
    <text evidence="1">The sequence shown here is derived from an EMBL/GenBank/DDBJ whole genome shotgun (WGS) entry which is preliminary data.</text>
</comment>
<accession>A0ACB8QJZ9</accession>
<organism evidence="1 2">
    <name type="scientific">Vararia minispora EC-137</name>
    <dbReference type="NCBI Taxonomy" id="1314806"/>
    <lineage>
        <taxon>Eukaryota</taxon>
        <taxon>Fungi</taxon>
        <taxon>Dikarya</taxon>
        <taxon>Basidiomycota</taxon>
        <taxon>Agaricomycotina</taxon>
        <taxon>Agaricomycetes</taxon>
        <taxon>Russulales</taxon>
        <taxon>Lachnocladiaceae</taxon>
        <taxon>Vararia</taxon>
    </lineage>
</organism>
<keyword evidence="2" id="KW-1185">Reference proteome</keyword>
<evidence type="ECO:0000313" key="1">
    <source>
        <dbReference type="EMBL" id="KAI0032154.1"/>
    </source>
</evidence>
<dbReference type="EMBL" id="MU273555">
    <property type="protein sequence ID" value="KAI0032154.1"/>
    <property type="molecule type" value="Genomic_DNA"/>
</dbReference>
<evidence type="ECO:0000313" key="2">
    <source>
        <dbReference type="Proteomes" id="UP000814128"/>
    </source>
</evidence>
<reference evidence="1" key="2">
    <citation type="journal article" date="2022" name="New Phytol.">
        <title>Evolutionary transition to the ectomycorrhizal habit in the genomes of a hyperdiverse lineage of mushroom-forming fungi.</title>
        <authorList>
            <person name="Looney B."/>
            <person name="Miyauchi S."/>
            <person name="Morin E."/>
            <person name="Drula E."/>
            <person name="Courty P.E."/>
            <person name="Kohler A."/>
            <person name="Kuo A."/>
            <person name="LaButti K."/>
            <person name="Pangilinan J."/>
            <person name="Lipzen A."/>
            <person name="Riley R."/>
            <person name="Andreopoulos W."/>
            <person name="He G."/>
            <person name="Johnson J."/>
            <person name="Nolan M."/>
            <person name="Tritt A."/>
            <person name="Barry K.W."/>
            <person name="Grigoriev I.V."/>
            <person name="Nagy L.G."/>
            <person name="Hibbett D."/>
            <person name="Henrissat B."/>
            <person name="Matheny P.B."/>
            <person name="Labbe J."/>
            <person name="Martin F.M."/>
        </authorList>
    </citation>
    <scope>NUCLEOTIDE SEQUENCE</scope>
    <source>
        <strain evidence="1">EC-137</strain>
    </source>
</reference>
<sequence length="265" mass="28208">MPKIGLKSSPLSSDETLTEKLTPDLPTISLDQTGKETEPSPRAARKNVFGSPWRFRKLSTHTDAPLPTPTPASPPLAFEVIRRPLSRSASDVSTLGRDSATSAEADELGIASGVQIESARERGRFGWRIGRSGSSKAKVKSKSRTLDGLSPCSVTVEGSIHGLGPILTSPPTMNRSPVFLTSELSPLDEVPKRAASLSSTRKRSLAPLSPDLSLIALPESPKMCKTLRRASAPPEKPARTQPYAGPYNVLPPDVGEWGVSVGPES</sequence>
<reference evidence="1" key="1">
    <citation type="submission" date="2021-02" db="EMBL/GenBank/DDBJ databases">
        <authorList>
            <consortium name="DOE Joint Genome Institute"/>
            <person name="Ahrendt S."/>
            <person name="Looney B.P."/>
            <person name="Miyauchi S."/>
            <person name="Morin E."/>
            <person name="Drula E."/>
            <person name="Courty P.E."/>
            <person name="Chicoki N."/>
            <person name="Fauchery L."/>
            <person name="Kohler A."/>
            <person name="Kuo A."/>
            <person name="Labutti K."/>
            <person name="Pangilinan J."/>
            <person name="Lipzen A."/>
            <person name="Riley R."/>
            <person name="Andreopoulos W."/>
            <person name="He G."/>
            <person name="Johnson J."/>
            <person name="Barry K.W."/>
            <person name="Grigoriev I.V."/>
            <person name="Nagy L."/>
            <person name="Hibbett D."/>
            <person name="Henrissat B."/>
            <person name="Matheny P.B."/>
            <person name="Labbe J."/>
            <person name="Martin F."/>
        </authorList>
    </citation>
    <scope>NUCLEOTIDE SEQUENCE</scope>
    <source>
        <strain evidence="1">EC-137</strain>
    </source>
</reference>
<dbReference type="Proteomes" id="UP000814128">
    <property type="component" value="Unassembled WGS sequence"/>
</dbReference>
<name>A0ACB8QJZ9_9AGAM</name>
<gene>
    <name evidence="1" type="ORF">K488DRAFT_86132</name>
</gene>
<proteinExistence type="predicted"/>